<dbReference type="AlphaFoldDB" id="A0A4C1U3E3"/>
<dbReference type="PANTHER" id="PTHR45913:SF19">
    <property type="entry name" value="LOW QUALITY PROTEIN: ZINC FINGER BED DOMAIN-CONTAINING PROTEIN 5-LIKE"/>
    <property type="match status" value="1"/>
</dbReference>
<evidence type="ECO:0000256" key="1">
    <source>
        <dbReference type="SAM" id="MobiDB-lite"/>
    </source>
</evidence>
<name>A0A4C1U3E3_EUMVA</name>
<dbReference type="EMBL" id="BGZK01000122">
    <property type="protein sequence ID" value="GBP20821.1"/>
    <property type="molecule type" value="Genomic_DNA"/>
</dbReference>
<dbReference type="PANTHER" id="PTHR45913">
    <property type="entry name" value="EPM2A-INTERACTING PROTEIN 1"/>
    <property type="match status" value="1"/>
</dbReference>
<comment type="caution">
    <text evidence="2">The sequence shown here is derived from an EMBL/GenBank/DDBJ whole genome shotgun (WGS) entry which is preliminary data.</text>
</comment>
<sequence length="117" mass="13314">MKRWLKSNDCALDDANEKPSTSNVKRRKFCDEYLAFGLPRTNLNGEERPQCVICYEVLSNESMKPAKLQRHLEKKHQDLHEKSQSLLKINASKLERSKITIIKNATGANNESAVLAS</sequence>
<accession>A0A4C1U3E3</accession>
<dbReference type="OrthoDB" id="1101576at2759"/>
<keyword evidence="3" id="KW-1185">Reference proteome</keyword>
<dbReference type="STRING" id="151549.A0A4C1U3E3"/>
<protein>
    <submittedName>
        <fullName evidence="2">Protein FAM200B</fullName>
    </submittedName>
</protein>
<reference evidence="2 3" key="1">
    <citation type="journal article" date="2019" name="Commun. Biol.">
        <title>The bagworm genome reveals a unique fibroin gene that provides high tensile strength.</title>
        <authorList>
            <person name="Kono N."/>
            <person name="Nakamura H."/>
            <person name="Ohtoshi R."/>
            <person name="Tomita M."/>
            <person name="Numata K."/>
            <person name="Arakawa K."/>
        </authorList>
    </citation>
    <scope>NUCLEOTIDE SEQUENCE [LARGE SCALE GENOMIC DNA]</scope>
</reference>
<dbReference type="Proteomes" id="UP000299102">
    <property type="component" value="Unassembled WGS sequence"/>
</dbReference>
<feature type="region of interest" description="Disordered" evidence="1">
    <location>
        <begin position="1"/>
        <end position="23"/>
    </location>
</feature>
<organism evidence="2 3">
    <name type="scientific">Eumeta variegata</name>
    <name type="common">Bagworm moth</name>
    <name type="synonym">Eumeta japonica</name>
    <dbReference type="NCBI Taxonomy" id="151549"/>
    <lineage>
        <taxon>Eukaryota</taxon>
        <taxon>Metazoa</taxon>
        <taxon>Ecdysozoa</taxon>
        <taxon>Arthropoda</taxon>
        <taxon>Hexapoda</taxon>
        <taxon>Insecta</taxon>
        <taxon>Pterygota</taxon>
        <taxon>Neoptera</taxon>
        <taxon>Endopterygota</taxon>
        <taxon>Lepidoptera</taxon>
        <taxon>Glossata</taxon>
        <taxon>Ditrysia</taxon>
        <taxon>Tineoidea</taxon>
        <taxon>Psychidae</taxon>
        <taxon>Oiketicinae</taxon>
        <taxon>Eumeta</taxon>
    </lineage>
</organism>
<proteinExistence type="predicted"/>
<evidence type="ECO:0000313" key="2">
    <source>
        <dbReference type="EMBL" id="GBP20821.1"/>
    </source>
</evidence>
<gene>
    <name evidence="2" type="primary">FAM200B</name>
    <name evidence="2" type="ORF">EVAR_14547_1</name>
</gene>
<evidence type="ECO:0000313" key="3">
    <source>
        <dbReference type="Proteomes" id="UP000299102"/>
    </source>
</evidence>